<feature type="region of interest" description="Disordered" evidence="4">
    <location>
        <begin position="133"/>
        <end position="243"/>
    </location>
</feature>
<accession>A0A077X2Q3</accession>
<dbReference type="AlphaFoldDB" id="A0A077X2Q3"/>
<feature type="compositionally biased region" description="Basic and acidic residues" evidence="4">
    <location>
        <begin position="152"/>
        <end position="168"/>
    </location>
</feature>
<evidence type="ECO:0000256" key="3">
    <source>
        <dbReference type="PROSITE-ProRule" id="PRU00176"/>
    </source>
</evidence>
<keyword evidence="2" id="KW-0539">Nucleus</keyword>
<organism evidence="6">
    <name type="scientific">Lichtheimia ramosa</name>
    <dbReference type="NCBI Taxonomy" id="688394"/>
    <lineage>
        <taxon>Eukaryota</taxon>
        <taxon>Fungi</taxon>
        <taxon>Fungi incertae sedis</taxon>
        <taxon>Mucoromycota</taxon>
        <taxon>Mucoromycotina</taxon>
        <taxon>Mucoromycetes</taxon>
        <taxon>Mucorales</taxon>
        <taxon>Lichtheimiaceae</taxon>
        <taxon>Lichtheimia</taxon>
    </lineage>
</organism>
<dbReference type="InterPro" id="IPR035979">
    <property type="entry name" value="RBD_domain_sf"/>
</dbReference>
<feature type="compositionally biased region" description="Basic residues" evidence="4">
    <location>
        <begin position="204"/>
        <end position="226"/>
    </location>
</feature>
<dbReference type="GO" id="GO:0017069">
    <property type="term" value="F:snRNA binding"/>
    <property type="evidence" value="ECO:0007669"/>
    <property type="project" value="TreeGrafter"/>
</dbReference>
<evidence type="ECO:0000256" key="1">
    <source>
        <dbReference type="ARBA" id="ARBA00004123"/>
    </source>
</evidence>
<name>A0A077X2Q3_9FUNG</name>
<dbReference type="EMBL" id="LK023379">
    <property type="protein sequence ID" value="CDS13327.1"/>
    <property type="molecule type" value="Genomic_DNA"/>
</dbReference>
<dbReference type="FunFam" id="3.30.70.330:FF:000132">
    <property type="entry name" value="Small nuclear ribonucleoprotein U11/U12 subunit 35"/>
    <property type="match status" value="1"/>
</dbReference>
<feature type="compositionally biased region" description="Basic and acidic residues" evidence="4">
    <location>
        <begin position="175"/>
        <end position="196"/>
    </location>
</feature>
<dbReference type="PANTHER" id="PTHR13952:SF6">
    <property type="entry name" value="U11_U12 SMALL NUCLEAR RIBONUCLEOPROTEIN 35 KDA PROTEIN"/>
    <property type="match status" value="1"/>
</dbReference>
<dbReference type="SMART" id="SM00360">
    <property type="entry name" value="RRM"/>
    <property type="match status" value="1"/>
</dbReference>
<comment type="subcellular location">
    <subcellularLocation>
        <location evidence="1">Nucleus</location>
    </subcellularLocation>
</comment>
<dbReference type="InterPro" id="IPR000504">
    <property type="entry name" value="RRM_dom"/>
</dbReference>
<dbReference type="PANTHER" id="PTHR13952">
    <property type="entry name" value="U1 SMALL NUCLEAR RIBONUCLEOPROTEIN 70 KD"/>
    <property type="match status" value="1"/>
</dbReference>
<dbReference type="SUPFAM" id="SSF54928">
    <property type="entry name" value="RNA-binding domain, RBD"/>
    <property type="match status" value="1"/>
</dbReference>
<dbReference type="GO" id="GO:0000398">
    <property type="term" value="P:mRNA splicing, via spliceosome"/>
    <property type="evidence" value="ECO:0007669"/>
    <property type="project" value="TreeGrafter"/>
</dbReference>
<dbReference type="InterPro" id="IPR051183">
    <property type="entry name" value="U1_U11-U12_snRNP_70-35kDa"/>
</dbReference>
<dbReference type="GO" id="GO:0003729">
    <property type="term" value="F:mRNA binding"/>
    <property type="evidence" value="ECO:0007669"/>
    <property type="project" value="TreeGrafter"/>
</dbReference>
<dbReference type="Gene3D" id="3.30.70.330">
    <property type="match status" value="1"/>
</dbReference>
<evidence type="ECO:0000313" key="6">
    <source>
        <dbReference type="EMBL" id="CDS13327.1"/>
    </source>
</evidence>
<dbReference type="PROSITE" id="PS50102">
    <property type="entry name" value="RRM"/>
    <property type="match status" value="1"/>
</dbReference>
<dbReference type="Pfam" id="PF00076">
    <property type="entry name" value="RRM_1"/>
    <property type="match status" value="1"/>
</dbReference>
<sequence>MWYARTYDPLQAGSIDGTDTIPHDHAVKRALNSHYVPPSHLTTDPAKTIFVGRLNHATTEESLRAFFERYGTITCLHLPCNIVTGTSQGYAFITFKHRHEARDAYENGHRAVLDEHVLLVDYERSRMMKGWIPRRLGGGYSGNKTSGQLRFGGRDKPFRWPIKRRDAEDPVISQDQRRSDTWRMTKREERSSERTRHQSTSPTRSRHRYSSPNRRRSRSPPHRHRYSSSSHHGYSTISRRRHQ</sequence>
<evidence type="ECO:0000256" key="4">
    <source>
        <dbReference type="SAM" id="MobiDB-lite"/>
    </source>
</evidence>
<proteinExistence type="predicted"/>
<feature type="domain" description="RRM" evidence="5">
    <location>
        <begin position="47"/>
        <end position="125"/>
    </location>
</feature>
<keyword evidence="3" id="KW-0694">RNA-binding</keyword>
<evidence type="ECO:0000259" key="5">
    <source>
        <dbReference type="PROSITE" id="PS50102"/>
    </source>
</evidence>
<protein>
    <recommendedName>
        <fullName evidence="5">RRM domain-containing protein</fullName>
    </recommendedName>
</protein>
<gene>
    <name evidence="6" type="ORF">LRAMOSA05505</name>
</gene>
<dbReference type="GO" id="GO:0071011">
    <property type="term" value="C:precatalytic spliceosome"/>
    <property type="evidence" value="ECO:0007669"/>
    <property type="project" value="TreeGrafter"/>
</dbReference>
<dbReference type="OrthoDB" id="6159137at2759"/>
<evidence type="ECO:0000256" key="2">
    <source>
        <dbReference type="ARBA" id="ARBA00023242"/>
    </source>
</evidence>
<dbReference type="InterPro" id="IPR012677">
    <property type="entry name" value="Nucleotide-bd_a/b_plait_sf"/>
</dbReference>
<reference evidence="6" key="1">
    <citation type="journal article" date="2014" name="Genome Announc.">
        <title>De novo whole-genome sequence and genome annotation of Lichtheimia ramosa.</title>
        <authorList>
            <person name="Linde J."/>
            <person name="Schwartze V."/>
            <person name="Binder U."/>
            <person name="Lass-Florl C."/>
            <person name="Voigt K."/>
            <person name="Horn F."/>
        </authorList>
    </citation>
    <scope>NUCLEOTIDE SEQUENCE</scope>
    <source>
        <strain evidence="6">JMRC FSU:6197</strain>
    </source>
</reference>